<evidence type="ECO:0000313" key="4">
    <source>
        <dbReference type="EMBL" id="OIQ83542.1"/>
    </source>
</evidence>
<dbReference type="GO" id="GO:0006213">
    <property type="term" value="P:pyrimidine nucleoside metabolic process"/>
    <property type="evidence" value="ECO:0007669"/>
    <property type="project" value="InterPro"/>
</dbReference>
<name>A0A1J5QJ67_9ZZZZ</name>
<dbReference type="EMBL" id="MLJW01000693">
    <property type="protein sequence ID" value="OIQ83542.1"/>
    <property type="molecule type" value="Genomic_DNA"/>
</dbReference>
<comment type="caution">
    <text evidence="4">The sequence shown here is derived from an EMBL/GenBank/DDBJ whole genome shotgun (WGS) entry which is preliminary data.</text>
</comment>
<reference evidence="4" key="1">
    <citation type="submission" date="2016-10" db="EMBL/GenBank/DDBJ databases">
        <title>Sequence of Gallionella enrichment culture.</title>
        <authorList>
            <person name="Poehlein A."/>
            <person name="Muehling M."/>
            <person name="Daniel R."/>
        </authorList>
    </citation>
    <scope>NUCLEOTIDE SEQUENCE</scope>
</reference>
<dbReference type="Gene3D" id="3.40.1030.10">
    <property type="entry name" value="Nucleoside phosphorylase/phosphoribosyltransferase catalytic domain"/>
    <property type="match status" value="1"/>
</dbReference>
<evidence type="ECO:0000256" key="2">
    <source>
        <dbReference type="ARBA" id="ARBA00022679"/>
    </source>
</evidence>
<proteinExistence type="predicted"/>
<keyword evidence="1 4" id="KW-0328">Glycosyltransferase</keyword>
<dbReference type="GO" id="GO:0016154">
    <property type="term" value="F:pyrimidine-nucleoside phosphorylase activity"/>
    <property type="evidence" value="ECO:0007669"/>
    <property type="project" value="UniProtKB-EC"/>
</dbReference>
<dbReference type="GO" id="GO:0005829">
    <property type="term" value="C:cytosol"/>
    <property type="evidence" value="ECO:0007669"/>
    <property type="project" value="TreeGrafter"/>
</dbReference>
<dbReference type="EC" id="2.4.2.2" evidence="4"/>
<dbReference type="GO" id="GO:0006206">
    <property type="term" value="P:pyrimidine nucleobase metabolic process"/>
    <property type="evidence" value="ECO:0007669"/>
    <property type="project" value="InterPro"/>
</dbReference>
<dbReference type="GO" id="GO:0004645">
    <property type="term" value="F:1,4-alpha-oligoglucan phosphorylase activity"/>
    <property type="evidence" value="ECO:0007669"/>
    <property type="project" value="InterPro"/>
</dbReference>
<gene>
    <name evidence="4" type="primary">pdp_3</name>
    <name evidence="4" type="ORF">GALL_346440</name>
</gene>
<dbReference type="InterPro" id="IPR000053">
    <property type="entry name" value="Thymidine/pyrmidine_PPase"/>
</dbReference>
<dbReference type="SMART" id="SM00941">
    <property type="entry name" value="PYNP_C"/>
    <property type="match status" value="1"/>
</dbReference>
<organism evidence="4">
    <name type="scientific">mine drainage metagenome</name>
    <dbReference type="NCBI Taxonomy" id="410659"/>
    <lineage>
        <taxon>unclassified sequences</taxon>
        <taxon>metagenomes</taxon>
        <taxon>ecological metagenomes</taxon>
    </lineage>
</organism>
<sequence length="181" mass="19173">MQLHGLITDGGQPVGRGVGPALEAHDVLAVLQNRAEAPVDLRQRALLIAAAVVEIGGLAEGQVAHDMAHATLADGRAWRKFQAICQAQGGLREPGMAAYQHPVEASRDGRVASIDNRLLARAAKLAGAPHAKTAGLWLGAHVGDRIGRGQPLFTLHAESRGELDYALDFVHRHPGIIHLES</sequence>
<evidence type="ECO:0000259" key="3">
    <source>
        <dbReference type="SMART" id="SM00941"/>
    </source>
</evidence>
<accession>A0A1J5QJ67</accession>
<dbReference type="PANTHER" id="PTHR10515:SF0">
    <property type="entry name" value="THYMIDINE PHOSPHORYLASE"/>
    <property type="match status" value="1"/>
</dbReference>
<keyword evidence="2 4" id="KW-0808">Transferase</keyword>
<dbReference type="SUPFAM" id="SSF54680">
    <property type="entry name" value="Pyrimidine nucleoside phosphorylase C-terminal domain"/>
    <property type="match status" value="1"/>
</dbReference>
<evidence type="ECO:0000256" key="1">
    <source>
        <dbReference type="ARBA" id="ARBA00022676"/>
    </source>
</evidence>
<dbReference type="SUPFAM" id="SSF52418">
    <property type="entry name" value="Nucleoside phosphorylase/phosphoribosyltransferase catalytic domain"/>
    <property type="match status" value="1"/>
</dbReference>
<dbReference type="InterPro" id="IPR013102">
    <property type="entry name" value="PYNP_C"/>
</dbReference>
<protein>
    <submittedName>
        <fullName evidence="4">Pyrimidine-nucleoside phosphorylase</fullName>
        <ecNumber evidence="4">2.4.2.2</ecNumber>
    </submittedName>
</protein>
<dbReference type="AlphaFoldDB" id="A0A1J5QJ67"/>
<dbReference type="PANTHER" id="PTHR10515">
    <property type="entry name" value="THYMIDINE PHOSPHORYLASE"/>
    <property type="match status" value="1"/>
</dbReference>
<dbReference type="Gene3D" id="3.90.1170.30">
    <property type="entry name" value="Pyrimidine nucleoside phosphorylase-like, C-terminal domain"/>
    <property type="match status" value="1"/>
</dbReference>
<dbReference type="InterPro" id="IPR036566">
    <property type="entry name" value="PYNP-like_C_sf"/>
</dbReference>
<dbReference type="InterPro" id="IPR035902">
    <property type="entry name" value="Nuc_phospho_transferase"/>
</dbReference>
<feature type="domain" description="Pyrimidine nucleoside phosphorylase C-terminal" evidence="3">
    <location>
        <begin position="110"/>
        <end position="177"/>
    </location>
</feature>
<dbReference type="Pfam" id="PF07831">
    <property type="entry name" value="PYNP_C"/>
    <property type="match status" value="1"/>
</dbReference>